<organism evidence="2 3">
    <name type="scientific">Actinomadura adrarensis</name>
    <dbReference type="NCBI Taxonomy" id="1819600"/>
    <lineage>
        <taxon>Bacteria</taxon>
        <taxon>Bacillati</taxon>
        <taxon>Actinomycetota</taxon>
        <taxon>Actinomycetes</taxon>
        <taxon>Streptosporangiales</taxon>
        <taxon>Thermomonosporaceae</taxon>
        <taxon>Actinomadura</taxon>
    </lineage>
</organism>
<name>A0ABW3CEG9_9ACTN</name>
<dbReference type="Pfam" id="PF13560">
    <property type="entry name" value="HTH_31"/>
    <property type="match status" value="1"/>
</dbReference>
<evidence type="ECO:0000256" key="1">
    <source>
        <dbReference type="SAM" id="MobiDB-lite"/>
    </source>
</evidence>
<reference evidence="3" key="1">
    <citation type="journal article" date="2019" name="Int. J. Syst. Evol. Microbiol.">
        <title>The Global Catalogue of Microorganisms (GCM) 10K type strain sequencing project: providing services to taxonomists for standard genome sequencing and annotation.</title>
        <authorList>
            <consortium name="The Broad Institute Genomics Platform"/>
            <consortium name="The Broad Institute Genome Sequencing Center for Infectious Disease"/>
            <person name="Wu L."/>
            <person name="Ma J."/>
        </authorList>
    </citation>
    <scope>NUCLEOTIDE SEQUENCE [LARGE SCALE GENOMIC DNA]</scope>
    <source>
        <strain evidence="3">JCM 31696</strain>
    </source>
</reference>
<dbReference type="SUPFAM" id="SSF47413">
    <property type="entry name" value="lambda repressor-like DNA-binding domains"/>
    <property type="match status" value="1"/>
</dbReference>
<evidence type="ECO:0000313" key="2">
    <source>
        <dbReference type="EMBL" id="MFD0852899.1"/>
    </source>
</evidence>
<dbReference type="InterPro" id="IPR010982">
    <property type="entry name" value="Lambda_DNA-bd_dom_sf"/>
</dbReference>
<keyword evidence="3" id="KW-1185">Reference proteome</keyword>
<evidence type="ECO:0000313" key="3">
    <source>
        <dbReference type="Proteomes" id="UP001597083"/>
    </source>
</evidence>
<comment type="caution">
    <text evidence="2">The sequence shown here is derived from an EMBL/GenBank/DDBJ whole genome shotgun (WGS) entry which is preliminary data.</text>
</comment>
<dbReference type="Gene3D" id="1.10.260.40">
    <property type="entry name" value="lambda repressor-like DNA-binding domains"/>
    <property type="match status" value="1"/>
</dbReference>
<gene>
    <name evidence="2" type="ORF">ACFQ07_11715</name>
</gene>
<sequence length="161" mass="17691">MEDGVLNGQRSTPQRSTTVNATGRVRTMTTFGEKMRALMTQRRMSLRRLESLVNYDKGYLSKVSRDLKPPPEPMAVRLDQALDAGGELVALAPRSRRRKSTPRAVSAADLVATLRGEAIDLATWAEQTNVGHTTIGYLASATRRLAKDYLSRPPVPVLAEA</sequence>
<dbReference type="Proteomes" id="UP001597083">
    <property type="component" value="Unassembled WGS sequence"/>
</dbReference>
<feature type="compositionally biased region" description="Polar residues" evidence="1">
    <location>
        <begin position="8"/>
        <end position="20"/>
    </location>
</feature>
<protein>
    <submittedName>
        <fullName evidence="2">Helix-turn-helix domain-containing protein</fullName>
    </submittedName>
</protein>
<accession>A0ABW3CEG9</accession>
<proteinExistence type="predicted"/>
<feature type="region of interest" description="Disordered" evidence="1">
    <location>
        <begin position="1"/>
        <end position="20"/>
    </location>
</feature>
<feature type="non-terminal residue" evidence="2">
    <location>
        <position position="161"/>
    </location>
</feature>
<dbReference type="EMBL" id="JBHTIR010001724">
    <property type="protein sequence ID" value="MFD0852899.1"/>
    <property type="molecule type" value="Genomic_DNA"/>
</dbReference>